<name>A0A1H1TFP9_9ACTN</name>
<dbReference type="RefSeq" id="WP_092542229.1">
    <property type="nucleotide sequence ID" value="NZ_BOMJ01000020.1"/>
</dbReference>
<evidence type="ECO:0000313" key="3">
    <source>
        <dbReference type="EMBL" id="SDS58974.1"/>
    </source>
</evidence>
<protein>
    <submittedName>
        <fullName evidence="3">Uncharacterized protein</fullName>
    </submittedName>
</protein>
<accession>A0A1H1TFP9</accession>
<feature type="compositionally biased region" description="Polar residues" evidence="1">
    <location>
        <begin position="20"/>
        <end position="30"/>
    </location>
</feature>
<evidence type="ECO:0000256" key="1">
    <source>
        <dbReference type="SAM" id="MobiDB-lite"/>
    </source>
</evidence>
<evidence type="ECO:0000313" key="4">
    <source>
        <dbReference type="Proteomes" id="UP000198688"/>
    </source>
</evidence>
<proteinExistence type="predicted"/>
<gene>
    <name evidence="3" type="ORF">SAMN04489716_1125</name>
</gene>
<feature type="region of interest" description="Disordered" evidence="1">
    <location>
        <begin position="1"/>
        <end position="31"/>
    </location>
</feature>
<dbReference type="AlphaFoldDB" id="A0A1H1TFP9"/>
<keyword evidence="4" id="KW-1185">Reference proteome</keyword>
<dbReference type="Proteomes" id="UP000198688">
    <property type="component" value="Chromosome I"/>
</dbReference>
<keyword evidence="2" id="KW-0812">Transmembrane</keyword>
<dbReference type="STRING" id="113562.SAMN04489716_1125"/>
<keyword evidence="2" id="KW-0472">Membrane</keyword>
<keyword evidence="2" id="KW-1133">Transmembrane helix</keyword>
<dbReference type="EMBL" id="LT629758">
    <property type="protein sequence ID" value="SDS58974.1"/>
    <property type="molecule type" value="Genomic_DNA"/>
</dbReference>
<organism evidence="3 4">
    <name type="scientific">Actinoplanes derwentensis</name>
    <dbReference type="NCBI Taxonomy" id="113562"/>
    <lineage>
        <taxon>Bacteria</taxon>
        <taxon>Bacillati</taxon>
        <taxon>Actinomycetota</taxon>
        <taxon>Actinomycetes</taxon>
        <taxon>Micromonosporales</taxon>
        <taxon>Micromonosporaceae</taxon>
        <taxon>Actinoplanes</taxon>
    </lineage>
</organism>
<evidence type="ECO:0000256" key="2">
    <source>
        <dbReference type="SAM" id="Phobius"/>
    </source>
</evidence>
<feature type="transmembrane region" description="Helical" evidence="2">
    <location>
        <begin position="37"/>
        <end position="57"/>
    </location>
</feature>
<feature type="compositionally biased region" description="Polar residues" evidence="1">
    <location>
        <begin position="1"/>
        <end position="10"/>
    </location>
</feature>
<reference evidence="3 4" key="1">
    <citation type="submission" date="2016-10" db="EMBL/GenBank/DDBJ databases">
        <authorList>
            <person name="de Groot N.N."/>
        </authorList>
    </citation>
    <scope>NUCLEOTIDE SEQUENCE [LARGE SCALE GENOMIC DNA]</scope>
    <source>
        <strain evidence="3 4">DSM 43941</strain>
    </source>
</reference>
<sequence length="78" mass="8238">MTTYDSSVSSLPKIMPASETADSVNGSPVTTARKRPVIASVAALGLAALAAGSVIGGRKLAEARKPRSRWQRLMDRVR</sequence>